<dbReference type="SUPFAM" id="SSF54523">
    <property type="entry name" value="Pili subunits"/>
    <property type="match status" value="1"/>
</dbReference>
<protein>
    <submittedName>
        <fullName evidence="2">Putative major pilin subunit</fullName>
    </submittedName>
</protein>
<dbReference type="Gene3D" id="3.30.700.10">
    <property type="entry name" value="Glycoprotein, Type 4 Pilin"/>
    <property type="match status" value="1"/>
</dbReference>
<dbReference type="EMBL" id="SJPG01000001">
    <property type="protein sequence ID" value="TWT63687.1"/>
    <property type="molecule type" value="Genomic_DNA"/>
</dbReference>
<evidence type="ECO:0000313" key="2">
    <source>
        <dbReference type="EMBL" id="TWT63687.1"/>
    </source>
</evidence>
<evidence type="ECO:0000313" key="3">
    <source>
        <dbReference type="Proteomes" id="UP000316095"/>
    </source>
</evidence>
<proteinExistence type="predicted"/>
<dbReference type="InterPro" id="IPR045584">
    <property type="entry name" value="Pilin-like"/>
</dbReference>
<dbReference type="InterPro" id="IPR012902">
    <property type="entry name" value="N_methyl_site"/>
</dbReference>
<dbReference type="PANTHER" id="PTHR30093:SF2">
    <property type="entry name" value="TYPE II SECRETION SYSTEM PROTEIN H"/>
    <property type="match status" value="1"/>
</dbReference>
<accession>A0A5C5XKD9</accession>
<dbReference type="Pfam" id="PF07963">
    <property type="entry name" value="N_methyl"/>
    <property type="match status" value="1"/>
</dbReference>
<dbReference type="Proteomes" id="UP000316095">
    <property type="component" value="Unassembled WGS sequence"/>
</dbReference>
<comment type="caution">
    <text evidence="2">The sequence shown here is derived from an EMBL/GenBank/DDBJ whole genome shotgun (WGS) entry which is preliminary data.</text>
</comment>
<dbReference type="OrthoDB" id="255848at2"/>
<dbReference type="InterPro" id="IPR027558">
    <property type="entry name" value="Pre_pil_HX9DG_C"/>
</dbReference>
<dbReference type="PROSITE" id="PS00409">
    <property type="entry name" value="PROKAR_NTER_METHYL"/>
    <property type="match status" value="1"/>
</dbReference>
<dbReference type="AlphaFoldDB" id="A0A5C5XKD9"/>
<dbReference type="NCBIfam" id="TIGR02532">
    <property type="entry name" value="IV_pilin_GFxxxE"/>
    <property type="match status" value="1"/>
</dbReference>
<dbReference type="NCBIfam" id="TIGR04294">
    <property type="entry name" value="pre_pil_HX9DG"/>
    <property type="match status" value="1"/>
</dbReference>
<reference evidence="2 3" key="1">
    <citation type="submission" date="2019-02" db="EMBL/GenBank/DDBJ databases">
        <title>Deep-cultivation of Planctomycetes and their phenomic and genomic characterization uncovers novel biology.</title>
        <authorList>
            <person name="Wiegand S."/>
            <person name="Jogler M."/>
            <person name="Boedeker C."/>
            <person name="Pinto D."/>
            <person name="Vollmers J."/>
            <person name="Rivas-Marin E."/>
            <person name="Kohn T."/>
            <person name="Peeters S.H."/>
            <person name="Heuer A."/>
            <person name="Rast P."/>
            <person name="Oberbeckmann S."/>
            <person name="Bunk B."/>
            <person name="Jeske O."/>
            <person name="Meyerdierks A."/>
            <person name="Storesund J.E."/>
            <person name="Kallscheuer N."/>
            <person name="Luecker S."/>
            <person name="Lage O.M."/>
            <person name="Pohl T."/>
            <person name="Merkel B.J."/>
            <person name="Hornburger P."/>
            <person name="Mueller R.-W."/>
            <person name="Bruemmer F."/>
            <person name="Labrenz M."/>
            <person name="Spormann A.M."/>
            <person name="Op Den Camp H."/>
            <person name="Overmann J."/>
            <person name="Amann R."/>
            <person name="Jetten M.S.M."/>
            <person name="Mascher T."/>
            <person name="Medema M.H."/>
            <person name="Devos D.P."/>
            <person name="Kaster A.-K."/>
            <person name="Ovreas L."/>
            <person name="Rohde M."/>
            <person name="Galperin M.Y."/>
            <person name="Jogler C."/>
        </authorList>
    </citation>
    <scope>NUCLEOTIDE SEQUENCE [LARGE SCALE GENOMIC DNA]</scope>
    <source>
        <strain evidence="2 3">Pan54</strain>
    </source>
</reference>
<dbReference type="InterPro" id="IPR011453">
    <property type="entry name" value="DUF1559"/>
</dbReference>
<dbReference type="Pfam" id="PF07596">
    <property type="entry name" value="SBP_bac_10"/>
    <property type="match status" value="1"/>
</dbReference>
<gene>
    <name evidence="2" type="ORF">Pan54_44440</name>
</gene>
<dbReference type="PANTHER" id="PTHR30093">
    <property type="entry name" value="GENERAL SECRETION PATHWAY PROTEIN G"/>
    <property type="match status" value="1"/>
</dbReference>
<organism evidence="2 3">
    <name type="scientific">Rubinisphaera italica</name>
    <dbReference type="NCBI Taxonomy" id="2527969"/>
    <lineage>
        <taxon>Bacteria</taxon>
        <taxon>Pseudomonadati</taxon>
        <taxon>Planctomycetota</taxon>
        <taxon>Planctomycetia</taxon>
        <taxon>Planctomycetales</taxon>
        <taxon>Planctomycetaceae</taxon>
        <taxon>Rubinisphaera</taxon>
    </lineage>
</organism>
<name>A0A5C5XKD9_9PLAN</name>
<sequence>MNGFRRGFTLIELLVVIAIIAILVALLLPAVQQAREAARRSSCKNNLKQLGLALHNYHDTFGIFPNDIYSSYSPDRSSMTNASARNYSWMVMILPQVEQGALYDQIDFNSQLYGQTLPNGQEVGAQSIPTYHCPSNLKFEPSDQYNTSSTSYAGTQGFDWWRRRGQVHEGLFGLESKVKMTQIKDGTSNTIAIGEVIATGYKGGGRRGGAGTPRDAGGESVFRMWAHAHVHNVIGVNGGYNIKNPDDSTPGSSPGGDATFWKTGPYTWGPQYIAAHGINSDWPGPASYHAGGAQFLMCDGSVRFISENVDYHGDHNTSAGAPSIWMSINTINGGSRDNAGGEF</sequence>
<keyword evidence="3" id="KW-1185">Reference proteome</keyword>
<feature type="domain" description="DUF1559" evidence="1">
    <location>
        <begin position="32"/>
        <end position="310"/>
    </location>
</feature>
<evidence type="ECO:0000259" key="1">
    <source>
        <dbReference type="Pfam" id="PF07596"/>
    </source>
</evidence>
<dbReference type="RefSeq" id="WP_146505461.1">
    <property type="nucleotide sequence ID" value="NZ_SJPG01000001.1"/>
</dbReference>